<dbReference type="CDD" id="cd06558">
    <property type="entry name" value="crotonase-like"/>
    <property type="match status" value="1"/>
</dbReference>
<feature type="zinc finger region" description="RING-Gid-type" evidence="18">
    <location>
        <begin position="606"/>
        <end position="650"/>
    </location>
</feature>
<dbReference type="Pfam" id="PF10607">
    <property type="entry name" value="CTLH"/>
    <property type="match status" value="1"/>
</dbReference>
<keyword evidence="10" id="KW-0479">Metal-binding</keyword>
<dbReference type="InterPro" id="IPR020422">
    <property type="entry name" value="TYR_PHOSPHATASE_DUAL_dom"/>
</dbReference>
<dbReference type="InterPro" id="IPR016130">
    <property type="entry name" value="Tyr_Pase_AS"/>
</dbReference>
<comment type="subcellular location">
    <subcellularLocation>
        <location evidence="3">Cytoplasm</location>
    </subcellularLocation>
    <subcellularLocation>
        <location evidence="2">Mitochondrion</location>
    </subcellularLocation>
</comment>
<dbReference type="SUPFAM" id="SSF57850">
    <property type="entry name" value="RING/U-box"/>
    <property type="match status" value="1"/>
</dbReference>
<dbReference type="PROSITE" id="PS50056">
    <property type="entry name" value="TYR_PHOSPHATASE_2"/>
    <property type="match status" value="1"/>
</dbReference>
<dbReference type="InterPro" id="IPR006595">
    <property type="entry name" value="CTLH_C"/>
</dbReference>
<evidence type="ECO:0000259" key="19">
    <source>
        <dbReference type="PROSITE" id="PS50054"/>
    </source>
</evidence>
<keyword evidence="14" id="KW-0904">Protein phosphatase</keyword>
<evidence type="ECO:0000256" key="18">
    <source>
        <dbReference type="PROSITE-ProRule" id="PRU01215"/>
    </source>
</evidence>
<dbReference type="InterPro" id="IPR029021">
    <property type="entry name" value="Prot-tyrosine_phosphatase-like"/>
</dbReference>
<keyword evidence="13" id="KW-0862">Zinc</keyword>
<comment type="catalytic activity">
    <reaction evidence="1">
        <text>3-hydroxy-2-methylpropanoyl-CoA + H2O = 3-hydroxy-2-methylpropanoate + CoA + H(+)</text>
        <dbReference type="Rhea" id="RHEA:20888"/>
        <dbReference type="ChEBI" id="CHEBI:11805"/>
        <dbReference type="ChEBI" id="CHEBI:15377"/>
        <dbReference type="ChEBI" id="CHEBI:15378"/>
        <dbReference type="ChEBI" id="CHEBI:57287"/>
        <dbReference type="ChEBI" id="CHEBI:57340"/>
        <dbReference type="EC" id="3.1.2.4"/>
    </reaction>
</comment>
<dbReference type="SUPFAM" id="SSF52799">
    <property type="entry name" value="(Phosphotyrosine protein) phosphatases II"/>
    <property type="match status" value="1"/>
</dbReference>
<keyword evidence="24" id="KW-1185">Reference proteome</keyword>
<feature type="domain" description="CTLH" evidence="21">
    <location>
        <begin position="436"/>
        <end position="492"/>
    </location>
</feature>
<dbReference type="InterPro" id="IPR024964">
    <property type="entry name" value="CTLH/CRA"/>
</dbReference>
<dbReference type="InterPro" id="IPR045004">
    <property type="entry name" value="ECH_dom"/>
</dbReference>
<evidence type="ECO:0000259" key="20">
    <source>
        <dbReference type="PROSITE" id="PS50056"/>
    </source>
</evidence>
<sequence length="1047" mass="118655">MTDLLKELSETRLHLKATKTRVTREDGSVIEEEKTENGEFVVIFERTNGSENPNGFKQSKRMQKGRGYVIDLSPDLQVANVSKSIYLSSQDVAQDLSLLQRHGITHIVNAASGVRCFFPKEMLYLKLKLLDMPSENLKKHFCRVHRFMKNAIDKDGKVLVHCNAGISRSTALVLSYLMRFEGQLLTEALALVRDQRPVAHPNEGFMAQLREYERELGLPPKKPEEGIVHLILKLFNKMENISINSTFTVDDSKVFKVDELDFLATNTDRAIQRIRSFQQKHAPLLMKHGAKLDAIVTDLVLQPMEEKMETAEVGHQTEDIAVASSTCEPELSVHAQFLLTDTLNGLKRTLDDMAQEHKHPIHHLISRCGKAIDTRFFSDLSRLLKNEKEIEMDPDNLRHANRLILEHLMGLGRTEVADVFLQESEMSSLEVPDIDNFETLRNIMDSFKRQDYLPTIQWVKANRGEDNDRHDLLFRLQCQHVIRLLETNGKRQALGYVKEMQDEEKEKYQEELKHLMFVVMTHPQKGPHDYLFNEGRRFELEWKLAHAITDYRSSLSTMLNAGAKTVPSLMTMRAFLNTSRGGMATLPDELPCNVPVPEQVHSSFCCPILKVQSTESNPPVRLNCGHVISTDAMNKLAQQSRNNRLKCPYCPLESVLQECRMFFRGLSSTSVFPQSVRPSSLFTRRFSSGTNDDVLFERVNQKLVITLNRPKALNALNLPMIRKIYPQLRNSSFDLALVKGTGGKAFCAGGDVLAVSKSYKANDPDRIFQQFFLEEYQLNHLIGSLSRPYVAFIDGITMGGGCGLSLHGAFRVATERTILAMPETALGLFPDVGGTYFLPRLSGQLGMFLALTGFRLHGVDVFHAGLATHYVESAKLQQVQDELLALPSPTKSSDIDQLLRSHGPSDVASFVLDPHLELIDECFAAESVETIIERLMRRSDSEFAREQCEILAKMSPTSLKVTFRQIRMGAKLKFDEVFPIEYRLTQRFMAANDFHEGCRAILIDKDRNPKWRPSALSDVNSAIVDAYFAPFDTPQNELQLERIPSNI</sequence>
<dbReference type="FunFam" id="3.30.40.10:FF:000143">
    <property type="entry name" value="Regulator of gluconeogenesis Rmd5"/>
    <property type="match status" value="1"/>
</dbReference>
<organism evidence="23 24">
    <name type="scientific">Heterodera trifolii</name>
    <dbReference type="NCBI Taxonomy" id="157864"/>
    <lineage>
        <taxon>Eukaryota</taxon>
        <taxon>Metazoa</taxon>
        <taxon>Ecdysozoa</taxon>
        <taxon>Nematoda</taxon>
        <taxon>Chromadorea</taxon>
        <taxon>Rhabditida</taxon>
        <taxon>Tylenchina</taxon>
        <taxon>Tylenchomorpha</taxon>
        <taxon>Tylenchoidea</taxon>
        <taxon>Heteroderidae</taxon>
        <taxon>Heteroderinae</taxon>
        <taxon>Heterodera</taxon>
    </lineage>
</organism>
<keyword evidence="8" id="KW-0101">Branched-chain amino acid catabolism</keyword>
<evidence type="ECO:0000256" key="3">
    <source>
        <dbReference type="ARBA" id="ARBA00004496"/>
    </source>
</evidence>
<dbReference type="GO" id="GO:0008270">
    <property type="term" value="F:zinc ion binding"/>
    <property type="evidence" value="ECO:0007669"/>
    <property type="project" value="UniProtKB-KW"/>
</dbReference>
<accession>A0ABD2KNW5</accession>
<evidence type="ECO:0000256" key="12">
    <source>
        <dbReference type="ARBA" id="ARBA00022801"/>
    </source>
</evidence>
<dbReference type="GO" id="GO:0004721">
    <property type="term" value="F:phosphoprotein phosphatase activity"/>
    <property type="evidence" value="ECO:0007669"/>
    <property type="project" value="UniProtKB-KW"/>
</dbReference>
<dbReference type="SMART" id="SM00195">
    <property type="entry name" value="DSPc"/>
    <property type="match status" value="1"/>
</dbReference>
<dbReference type="CDD" id="cd16652">
    <property type="entry name" value="dRING_Rmd5p-like"/>
    <property type="match status" value="1"/>
</dbReference>
<dbReference type="Proteomes" id="UP001620626">
    <property type="component" value="Unassembled WGS sequence"/>
</dbReference>
<comment type="pathway">
    <text evidence="4">Amino-acid degradation; L-valine degradation.</text>
</comment>
<evidence type="ECO:0000259" key="21">
    <source>
        <dbReference type="PROSITE" id="PS50897"/>
    </source>
</evidence>
<dbReference type="PROSITE" id="PS50054">
    <property type="entry name" value="TYR_PHOSPHATASE_DUAL"/>
    <property type="match status" value="1"/>
</dbReference>
<protein>
    <recommendedName>
        <fullName evidence="7">3-hydroxyisobutyryl-CoA hydrolase, mitochondrial</fullName>
        <ecNumber evidence="6">3.1.2.4</ecNumber>
    </recommendedName>
    <alternativeName>
        <fullName evidence="17">3-hydroxyisobutyryl-coenzyme A hydrolase</fullName>
    </alternativeName>
</protein>
<dbReference type="InterPro" id="IPR044063">
    <property type="entry name" value="ZF_RING_GID"/>
</dbReference>
<dbReference type="EC" id="3.1.2.4" evidence="6"/>
<comment type="caution">
    <text evidence="23">The sequence shown here is derived from an EMBL/GenBank/DDBJ whole genome shotgun (WGS) entry which is preliminary data.</text>
</comment>
<name>A0ABD2KNW5_9BILA</name>
<evidence type="ECO:0000256" key="2">
    <source>
        <dbReference type="ARBA" id="ARBA00004173"/>
    </source>
</evidence>
<evidence type="ECO:0000313" key="24">
    <source>
        <dbReference type="Proteomes" id="UP001620626"/>
    </source>
</evidence>
<dbReference type="PANTHER" id="PTHR43176:SF3">
    <property type="entry name" value="3-HYDROXYISOBUTYRYL-COA HYDROLASE, MITOCHONDRIAL"/>
    <property type="match status" value="1"/>
</dbReference>
<evidence type="ECO:0000256" key="15">
    <source>
        <dbReference type="ARBA" id="ARBA00023128"/>
    </source>
</evidence>
<dbReference type="NCBIfam" id="NF004127">
    <property type="entry name" value="PRK05617.1"/>
    <property type="match status" value="1"/>
</dbReference>
<dbReference type="InterPro" id="IPR000387">
    <property type="entry name" value="Tyr_Pase_dom"/>
</dbReference>
<comment type="similarity">
    <text evidence="5">Belongs to the enoyl-CoA hydratase/isomerase family.</text>
</comment>
<dbReference type="InterPro" id="IPR032259">
    <property type="entry name" value="HIBYL-CoA-H"/>
</dbReference>
<reference evidence="23 24" key="1">
    <citation type="submission" date="2024-10" db="EMBL/GenBank/DDBJ databases">
        <authorList>
            <person name="Kim D."/>
        </authorList>
    </citation>
    <scope>NUCLEOTIDE SEQUENCE [LARGE SCALE GENOMIC DNA]</scope>
    <source>
        <strain evidence="23">BH-2024</strain>
    </source>
</reference>
<evidence type="ECO:0000256" key="14">
    <source>
        <dbReference type="ARBA" id="ARBA00022912"/>
    </source>
</evidence>
<evidence type="ECO:0000259" key="22">
    <source>
        <dbReference type="PROSITE" id="PS51867"/>
    </source>
</evidence>
<evidence type="ECO:0000256" key="17">
    <source>
        <dbReference type="ARBA" id="ARBA00031181"/>
    </source>
</evidence>
<dbReference type="GO" id="GO:0003860">
    <property type="term" value="F:3-hydroxyisobutyryl-CoA hydrolase activity"/>
    <property type="evidence" value="ECO:0007669"/>
    <property type="project" value="UniProtKB-EC"/>
</dbReference>
<feature type="domain" description="RING-Gid-type" evidence="22">
    <location>
        <begin position="606"/>
        <end position="650"/>
    </location>
</feature>
<dbReference type="SUPFAM" id="SSF52096">
    <property type="entry name" value="ClpP/crotonase"/>
    <property type="match status" value="1"/>
</dbReference>
<dbReference type="GO" id="GO:0009083">
    <property type="term" value="P:branched-chain amino acid catabolic process"/>
    <property type="evidence" value="ECO:0007669"/>
    <property type="project" value="UniProtKB-KW"/>
</dbReference>
<dbReference type="Pfam" id="PF16113">
    <property type="entry name" value="ECH_2"/>
    <property type="match status" value="1"/>
</dbReference>
<proteinExistence type="inferred from homology"/>
<evidence type="ECO:0000313" key="23">
    <source>
        <dbReference type="EMBL" id="KAL3104645.1"/>
    </source>
</evidence>
<dbReference type="GO" id="GO:0005739">
    <property type="term" value="C:mitochondrion"/>
    <property type="evidence" value="ECO:0007669"/>
    <property type="project" value="UniProtKB-SubCell"/>
</dbReference>
<evidence type="ECO:0000256" key="7">
    <source>
        <dbReference type="ARBA" id="ARBA00016714"/>
    </source>
</evidence>
<dbReference type="InterPro" id="IPR029045">
    <property type="entry name" value="ClpP/crotonase-like_dom_sf"/>
</dbReference>
<dbReference type="PROSITE" id="PS50897">
    <property type="entry name" value="CTLH"/>
    <property type="match status" value="1"/>
</dbReference>
<dbReference type="FunFam" id="3.90.226.10:FF:000026">
    <property type="entry name" value="3-hydroxyisobutyryl-CoA hydrolase, mitochondrial"/>
    <property type="match status" value="1"/>
</dbReference>
<evidence type="ECO:0000256" key="8">
    <source>
        <dbReference type="ARBA" id="ARBA00022456"/>
    </source>
</evidence>
<feature type="domain" description="Tyrosine-protein phosphatase" evidence="19">
    <location>
        <begin position="77"/>
        <end position="218"/>
    </location>
</feature>
<comment type="function">
    <text evidence="16">Hydrolyzes 3-hydroxyisobutyryl-CoA (HIBYL-CoA), a saline catabolite. Has high activity toward isobutyryl-CoA. Could be an isobutyryl-CoA dehydrogenase that functions in valine catabolism. Also hydrolyzes 3-hydroxypropanoyl-CoA.</text>
</comment>
<gene>
    <name evidence="23" type="ORF">niasHT_022356</name>
</gene>
<dbReference type="PROSITE" id="PS00383">
    <property type="entry name" value="TYR_PHOSPHATASE_1"/>
    <property type="match status" value="1"/>
</dbReference>
<keyword evidence="9" id="KW-0963">Cytoplasm</keyword>
<keyword evidence="12" id="KW-0378">Hydrolase</keyword>
<keyword evidence="15" id="KW-0496">Mitochondrion</keyword>
<evidence type="ECO:0000256" key="5">
    <source>
        <dbReference type="ARBA" id="ARBA00005254"/>
    </source>
</evidence>
<dbReference type="EMBL" id="JBICBT010000704">
    <property type="protein sequence ID" value="KAL3104645.1"/>
    <property type="molecule type" value="Genomic_DNA"/>
</dbReference>
<dbReference type="CDD" id="cd14498">
    <property type="entry name" value="DSP"/>
    <property type="match status" value="1"/>
</dbReference>
<evidence type="ECO:0000256" key="4">
    <source>
        <dbReference type="ARBA" id="ARBA00005109"/>
    </source>
</evidence>
<dbReference type="PROSITE" id="PS51867">
    <property type="entry name" value="ZF_RING_GID"/>
    <property type="match status" value="1"/>
</dbReference>
<dbReference type="Pfam" id="PF00782">
    <property type="entry name" value="DSPc"/>
    <property type="match status" value="1"/>
</dbReference>
<dbReference type="AlphaFoldDB" id="A0ABD2KNW5"/>
<dbReference type="PANTHER" id="PTHR43176">
    <property type="entry name" value="3-HYDROXYISOBUTYRYL-COA HYDROLASE-RELATED"/>
    <property type="match status" value="1"/>
</dbReference>
<evidence type="ECO:0000256" key="9">
    <source>
        <dbReference type="ARBA" id="ARBA00022490"/>
    </source>
</evidence>
<feature type="domain" description="Tyrosine specific protein phosphatases" evidence="20">
    <location>
        <begin position="139"/>
        <end position="197"/>
    </location>
</feature>
<dbReference type="Gene3D" id="3.90.190.10">
    <property type="entry name" value="Protein tyrosine phosphatase superfamily"/>
    <property type="match status" value="1"/>
</dbReference>
<evidence type="ECO:0000256" key="16">
    <source>
        <dbReference type="ARBA" id="ARBA00024871"/>
    </source>
</evidence>
<keyword evidence="11 18" id="KW-0863">Zinc-finger</keyword>
<evidence type="ECO:0000256" key="11">
    <source>
        <dbReference type="ARBA" id="ARBA00022771"/>
    </source>
</evidence>
<evidence type="ECO:0000256" key="1">
    <source>
        <dbReference type="ARBA" id="ARBA00001709"/>
    </source>
</evidence>
<evidence type="ECO:0000256" key="13">
    <source>
        <dbReference type="ARBA" id="ARBA00022833"/>
    </source>
</evidence>
<dbReference type="Gene3D" id="3.90.226.10">
    <property type="entry name" value="2-enoyl-CoA Hydratase, Chain A, domain 1"/>
    <property type="match status" value="1"/>
</dbReference>
<dbReference type="InterPro" id="IPR037683">
    <property type="entry name" value="Rmd5_dRing"/>
</dbReference>
<evidence type="ECO:0000256" key="10">
    <source>
        <dbReference type="ARBA" id="ARBA00022723"/>
    </source>
</evidence>
<evidence type="ECO:0000256" key="6">
    <source>
        <dbReference type="ARBA" id="ARBA00011915"/>
    </source>
</evidence>
<dbReference type="InterPro" id="IPR000340">
    <property type="entry name" value="Dual-sp_phosphatase_cat-dom"/>
</dbReference>